<feature type="compositionally biased region" description="Polar residues" evidence="7">
    <location>
        <begin position="34"/>
        <end position="47"/>
    </location>
</feature>
<evidence type="ECO:0000313" key="11">
    <source>
        <dbReference type="WBParaSite" id="maker-uti_cns_0009484-snap-gene-0.8-mRNA-1"/>
    </source>
</evidence>
<keyword evidence="5 6" id="KW-0067">ATP-binding</keyword>
<dbReference type="Pfam" id="PF00069">
    <property type="entry name" value="Pkinase"/>
    <property type="match status" value="2"/>
</dbReference>
<keyword evidence="1" id="KW-0723">Serine/threonine-protein kinase</keyword>
<keyword evidence="9" id="KW-1185">Reference proteome</keyword>
<dbReference type="PROSITE" id="PS00108">
    <property type="entry name" value="PROTEIN_KINASE_ST"/>
    <property type="match status" value="2"/>
</dbReference>
<feature type="region of interest" description="Disordered" evidence="7">
    <location>
        <begin position="1"/>
        <end position="69"/>
    </location>
</feature>
<evidence type="ECO:0000256" key="2">
    <source>
        <dbReference type="ARBA" id="ARBA00022679"/>
    </source>
</evidence>
<feature type="domain" description="Protein kinase" evidence="8">
    <location>
        <begin position="144"/>
        <end position="407"/>
    </location>
</feature>
<dbReference type="AlphaFoldDB" id="A0A1I8HT88"/>
<feature type="compositionally biased region" description="Acidic residues" evidence="7">
    <location>
        <begin position="18"/>
        <end position="28"/>
    </location>
</feature>
<evidence type="ECO:0000256" key="1">
    <source>
        <dbReference type="ARBA" id="ARBA00022527"/>
    </source>
</evidence>
<feature type="domain" description="Protein kinase" evidence="8">
    <location>
        <begin position="490"/>
        <end position="753"/>
    </location>
</feature>
<dbReference type="Proteomes" id="UP000095280">
    <property type="component" value="Unplaced"/>
</dbReference>
<dbReference type="InterPro" id="IPR000719">
    <property type="entry name" value="Prot_kinase_dom"/>
</dbReference>
<dbReference type="InterPro" id="IPR008271">
    <property type="entry name" value="Ser/Thr_kinase_AS"/>
</dbReference>
<dbReference type="PANTHER" id="PTHR24353">
    <property type="entry name" value="CYCLIC NUCLEOTIDE-DEPENDENT PROTEIN KINASE"/>
    <property type="match status" value="1"/>
</dbReference>
<evidence type="ECO:0000256" key="3">
    <source>
        <dbReference type="ARBA" id="ARBA00022741"/>
    </source>
</evidence>
<dbReference type="PROSITE" id="PS00107">
    <property type="entry name" value="PROTEIN_KINASE_ATP"/>
    <property type="match status" value="2"/>
</dbReference>
<dbReference type="InterPro" id="IPR011009">
    <property type="entry name" value="Kinase-like_dom_sf"/>
</dbReference>
<feature type="binding site" evidence="6">
    <location>
        <position position="519"/>
    </location>
    <ligand>
        <name>ATP</name>
        <dbReference type="ChEBI" id="CHEBI:30616"/>
    </ligand>
</feature>
<dbReference type="Gene3D" id="3.30.200.20">
    <property type="entry name" value="Phosphorylase Kinase, domain 1"/>
    <property type="match status" value="2"/>
</dbReference>
<dbReference type="FunFam" id="1.10.510.10:FF:000465">
    <property type="entry name" value="Non-specific serine/threonine protein kinase"/>
    <property type="match status" value="2"/>
</dbReference>
<dbReference type="PANTHER" id="PTHR24353:SF37">
    <property type="entry name" value="CAMP-DEPENDENT PROTEIN KINASE CATALYTIC SUBUNIT PRKX"/>
    <property type="match status" value="1"/>
</dbReference>
<sequence length="806" mass="92876">MRELEEASNEGHRSSDGEVTEPTEDAIPEAEPTSMHNNPNQDANSQAKLGATSGRKQTEREDNLAGAEKKSDNKITYEIRKKPTNSIVLENFNSHEAVNGNKDDKAPFDMVKSEATYLEWLELESRLFPVRYYREQHTKAQQKYNIVRVLGQGGFGLVLLVNVEKGGPLYAMKVMSKEKIKEKKMIKYIIGERRALSAVHHPLIMSLIDKLKDNSNVYIIMPFIECGDLFRLMLSTRLKRFSYEEAKFYVAQVLLAFEYLHKMRVVYRDLKPENLMLDRSGYVQLADLGFAKLLDANRERTYSTLGTPDYMAPEIFSAKNCGYSFSVDWWTTGCLLYEFMVGFPPFHTPDGNTMNVIKKIMTSEVQFPNFIKPDAKDLVSCLCQKNPHKRLGCQKTGAAAIREHPFFQDIDFVRVFHRQLPAPHKPTSKDDKTFYTGRPVPKNVIKISRTMRFNTMFKDGATYLEWLELESRLFPARFFKEPQTKAKQKYSAVRVLGQGGFGLVLLVNIQKGGPLYAMKVMSKEKIKEKKMIKYIIGERRALSAVHHPLIISLIDKLKDNSNVYIIMPFIECGDLFRLMLSTRLKRFSYEEAKFYVAQVLLAFEYLHKMRVVYRDLKPENLMLDRSGYVQLADLGFAKLLDANRERTYSTLGTPDYMAPEIFSAKNCGYSFSVDWWTTGCLLYEFMVGFPPFHTPDGNTMNILKKIVNAEIQFPNSIKPDAKDLVTCLCQKNPHKRLGCQKRGATAIREHPFFQDIDFVRIFHKQLLAPHKPTSKSDKTFYTGRPVPKNIIKISRTMRFRTQFLDF</sequence>
<proteinExistence type="predicted"/>
<feature type="compositionally biased region" description="Basic and acidic residues" evidence="7">
    <location>
        <begin position="1"/>
        <end position="16"/>
    </location>
</feature>
<dbReference type="GO" id="GO:0004691">
    <property type="term" value="F:cAMP-dependent protein kinase activity"/>
    <property type="evidence" value="ECO:0007669"/>
    <property type="project" value="TreeGrafter"/>
</dbReference>
<feature type="binding site" evidence="6">
    <location>
        <position position="173"/>
    </location>
    <ligand>
        <name>ATP</name>
        <dbReference type="ChEBI" id="CHEBI:30616"/>
    </ligand>
</feature>
<evidence type="ECO:0000256" key="7">
    <source>
        <dbReference type="SAM" id="MobiDB-lite"/>
    </source>
</evidence>
<keyword evidence="4" id="KW-0418">Kinase</keyword>
<dbReference type="PROSITE" id="PS50011">
    <property type="entry name" value="PROTEIN_KINASE_DOM"/>
    <property type="match status" value="2"/>
</dbReference>
<organism evidence="9 10">
    <name type="scientific">Macrostomum lignano</name>
    <dbReference type="NCBI Taxonomy" id="282301"/>
    <lineage>
        <taxon>Eukaryota</taxon>
        <taxon>Metazoa</taxon>
        <taxon>Spiralia</taxon>
        <taxon>Lophotrochozoa</taxon>
        <taxon>Platyhelminthes</taxon>
        <taxon>Rhabditophora</taxon>
        <taxon>Macrostomorpha</taxon>
        <taxon>Macrostomida</taxon>
        <taxon>Macrostomidae</taxon>
        <taxon>Macrostomum</taxon>
    </lineage>
</organism>
<protein>
    <submittedName>
        <fullName evidence="10 11">Protein kinase domain-containing protein</fullName>
    </submittedName>
</protein>
<reference evidence="10 11" key="1">
    <citation type="submission" date="2016-11" db="UniProtKB">
        <authorList>
            <consortium name="WormBaseParasite"/>
        </authorList>
    </citation>
    <scope>IDENTIFICATION</scope>
</reference>
<evidence type="ECO:0000256" key="5">
    <source>
        <dbReference type="ARBA" id="ARBA00022840"/>
    </source>
</evidence>
<feature type="compositionally biased region" description="Basic and acidic residues" evidence="7">
    <location>
        <begin position="56"/>
        <end position="69"/>
    </location>
</feature>
<evidence type="ECO:0000259" key="8">
    <source>
        <dbReference type="PROSITE" id="PS50011"/>
    </source>
</evidence>
<dbReference type="SUPFAM" id="SSF56112">
    <property type="entry name" value="Protein kinase-like (PK-like)"/>
    <property type="match status" value="2"/>
</dbReference>
<evidence type="ECO:0000313" key="10">
    <source>
        <dbReference type="WBParaSite" id="maker-uti_cns_0007651-snap-gene-0.7-mRNA-1"/>
    </source>
</evidence>
<dbReference type="WBParaSite" id="maker-uti_cns_0009484-snap-gene-0.8-mRNA-1">
    <property type="protein sequence ID" value="maker-uti_cns_0009484-snap-gene-0.8-mRNA-1"/>
    <property type="gene ID" value="maker-uti_cns_0009484-snap-gene-0.8"/>
</dbReference>
<dbReference type="InterPro" id="IPR017441">
    <property type="entry name" value="Protein_kinase_ATP_BS"/>
</dbReference>
<dbReference type="GO" id="GO:0005524">
    <property type="term" value="F:ATP binding"/>
    <property type="evidence" value="ECO:0007669"/>
    <property type="project" value="UniProtKB-UniRule"/>
</dbReference>
<evidence type="ECO:0000313" key="9">
    <source>
        <dbReference type="Proteomes" id="UP000095280"/>
    </source>
</evidence>
<keyword evidence="2" id="KW-0808">Transferase</keyword>
<dbReference type="WBParaSite" id="maker-uti_cns_0007651-snap-gene-0.7-mRNA-1">
    <property type="protein sequence ID" value="maker-uti_cns_0007651-snap-gene-0.7-mRNA-1"/>
    <property type="gene ID" value="maker-uti_cns_0007651-snap-gene-0.7"/>
</dbReference>
<keyword evidence="3 6" id="KW-0547">Nucleotide-binding</keyword>
<dbReference type="GO" id="GO:0005952">
    <property type="term" value="C:cAMP-dependent protein kinase complex"/>
    <property type="evidence" value="ECO:0007669"/>
    <property type="project" value="TreeGrafter"/>
</dbReference>
<dbReference type="SMART" id="SM00220">
    <property type="entry name" value="S_TKc"/>
    <property type="match status" value="2"/>
</dbReference>
<dbReference type="Gene3D" id="1.10.510.10">
    <property type="entry name" value="Transferase(Phosphotransferase) domain 1"/>
    <property type="match status" value="2"/>
</dbReference>
<evidence type="ECO:0000256" key="4">
    <source>
        <dbReference type="ARBA" id="ARBA00022777"/>
    </source>
</evidence>
<evidence type="ECO:0000256" key="6">
    <source>
        <dbReference type="PROSITE-ProRule" id="PRU10141"/>
    </source>
</evidence>
<accession>A0A1I8HT88</accession>
<name>A0A1I8HT88_9PLAT</name>